<dbReference type="Proteomes" id="UP000070092">
    <property type="component" value="Unassembled WGS sequence"/>
</dbReference>
<name>A0A133KNZ0_BIFBI</name>
<evidence type="ECO:0000313" key="2">
    <source>
        <dbReference type="Proteomes" id="UP000070092"/>
    </source>
</evidence>
<evidence type="ECO:0000313" key="1">
    <source>
        <dbReference type="EMBL" id="KWZ81389.1"/>
    </source>
</evidence>
<dbReference type="PATRIC" id="fig|1681.53.peg.1044"/>
<accession>A0A133KNZ0</accession>
<proteinExistence type="predicted"/>
<sequence>MGTLIAGLISPRVGSLLFAAWLALLAVRGAWTAIKVTSAVHHS</sequence>
<reference evidence="1 2" key="1">
    <citation type="submission" date="2016-01" db="EMBL/GenBank/DDBJ databases">
        <authorList>
            <person name="Oliw E.H."/>
        </authorList>
    </citation>
    <scope>NUCLEOTIDE SEQUENCE [LARGE SCALE GENOMIC DNA]</scope>
    <source>
        <strain evidence="1 2">MJR8628B</strain>
    </source>
</reference>
<comment type="caution">
    <text evidence="1">The sequence shown here is derived from an EMBL/GenBank/DDBJ whole genome shotgun (WGS) entry which is preliminary data.</text>
</comment>
<protein>
    <submittedName>
        <fullName evidence="1">Uncharacterized protein</fullName>
    </submittedName>
</protein>
<gene>
    <name evidence="1" type="ORF">HMPREF3196_01056</name>
</gene>
<dbReference type="EMBL" id="LRPO01000031">
    <property type="protein sequence ID" value="KWZ81389.1"/>
    <property type="molecule type" value="Genomic_DNA"/>
</dbReference>
<organism evidence="1 2">
    <name type="scientific">Bifidobacterium bifidum</name>
    <dbReference type="NCBI Taxonomy" id="1681"/>
    <lineage>
        <taxon>Bacteria</taxon>
        <taxon>Bacillati</taxon>
        <taxon>Actinomycetota</taxon>
        <taxon>Actinomycetes</taxon>
        <taxon>Bifidobacteriales</taxon>
        <taxon>Bifidobacteriaceae</taxon>
        <taxon>Bifidobacterium</taxon>
    </lineage>
</organism>
<dbReference type="AlphaFoldDB" id="A0A133KNZ0"/>
<dbReference type="GeneID" id="93093451"/>
<dbReference type="RefSeq" id="WP_003816289.1">
    <property type="nucleotide sequence ID" value="NZ_AP018132.1"/>
</dbReference>